<dbReference type="Proteomes" id="UP000502136">
    <property type="component" value="Chromosome"/>
</dbReference>
<dbReference type="InterPro" id="IPR029058">
    <property type="entry name" value="AB_hydrolase_fold"/>
</dbReference>
<evidence type="ECO:0000259" key="2">
    <source>
        <dbReference type="Pfam" id="PF12697"/>
    </source>
</evidence>
<dbReference type="InterPro" id="IPR000073">
    <property type="entry name" value="AB_hydrolase_1"/>
</dbReference>
<evidence type="ECO:0000313" key="3">
    <source>
        <dbReference type="EMBL" id="QJC53090.1"/>
    </source>
</evidence>
<evidence type="ECO:0000256" key="1">
    <source>
        <dbReference type="ARBA" id="ARBA00022801"/>
    </source>
</evidence>
<dbReference type="EMBL" id="CP051428">
    <property type="protein sequence ID" value="QJC53090.1"/>
    <property type="molecule type" value="Genomic_DNA"/>
</dbReference>
<name>A0A6H2H0A2_9BACL</name>
<accession>A0A6H2H0A2</accession>
<dbReference type="PANTHER" id="PTHR43798:SF31">
    <property type="entry name" value="AB HYDROLASE SUPERFAMILY PROTEIN YCLE"/>
    <property type="match status" value="1"/>
</dbReference>
<organism evidence="3 4">
    <name type="scientific">Paenibacillus albicereus</name>
    <dbReference type="NCBI Taxonomy" id="2726185"/>
    <lineage>
        <taxon>Bacteria</taxon>
        <taxon>Bacillati</taxon>
        <taxon>Bacillota</taxon>
        <taxon>Bacilli</taxon>
        <taxon>Bacillales</taxon>
        <taxon>Paenibacillaceae</taxon>
        <taxon>Paenibacillus</taxon>
    </lineage>
</organism>
<dbReference type="RefSeq" id="WP_168908633.1">
    <property type="nucleotide sequence ID" value="NZ_CP051428.1"/>
</dbReference>
<dbReference type="InterPro" id="IPR050266">
    <property type="entry name" value="AB_hydrolase_sf"/>
</dbReference>
<dbReference type="GO" id="GO:0016020">
    <property type="term" value="C:membrane"/>
    <property type="evidence" value="ECO:0007669"/>
    <property type="project" value="TreeGrafter"/>
</dbReference>
<keyword evidence="4" id="KW-1185">Reference proteome</keyword>
<dbReference type="KEGG" id="palr:HGI30_16925"/>
<proteinExistence type="predicted"/>
<reference evidence="3 4" key="1">
    <citation type="submission" date="2020-04" db="EMBL/GenBank/DDBJ databases">
        <title>Novel Paenibacillus strain UniB2 isolated from commercial digestive syrup.</title>
        <authorList>
            <person name="Thorat V."/>
            <person name="Kirdat K."/>
            <person name="Tiwarekar B."/>
            <person name="Yadav A."/>
        </authorList>
    </citation>
    <scope>NUCLEOTIDE SEQUENCE [LARGE SCALE GENOMIC DNA]</scope>
    <source>
        <strain evidence="3 4">UniB2</strain>
    </source>
</reference>
<dbReference type="AlphaFoldDB" id="A0A6H2H0A2"/>
<feature type="domain" description="AB hydrolase-1" evidence="2">
    <location>
        <begin position="64"/>
        <end position="244"/>
    </location>
</feature>
<dbReference type="GO" id="GO:0016787">
    <property type="term" value="F:hydrolase activity"/>
    <property type="evidence" value="ECO:0007669"/>
    <property type="project" value="UniProtKB-KW"/>
</dbReference>
<dbReference type="Pfam" id="PF12697">
    <property type="entry name" value="Abhydrolase_6"/>
    <property type="match status" value="1"/>
</dbReference>
<sequence>MTAPASGGTIVWLGGWSMPASAMLRLTEQLPECRHVLVELGQAESQASMWRLAQGAVSRERCRLADDAGGGGGRSRAPLVLAGWSLGGLLALRLAADGHGDGLVLLAGTACFVRSQAEADRGWSDAVVRRMGERLLRDRAEARFRDQMFTPEEREAGLPGLLPPAGAWPLAALDAGLRILREEDLRCRLPDIEVPALIVHGAEDRICPYAAAVELAEAMSDARLLSLADCGHAPFLGREEQVAQEWRRWRHGKLDGIDRTPVRPQRGSL</sequence>
<protein>
    <submittedName>
        <fullName evidence="3">Alpha/beta fold hydrolase</fullName>
    </submittedName>
</protein>
<dbReference type="PANTHER" id="PTHR43798">
    <property type="entry name" value="MONOACYLGLYCEROL LIPASE"/>
    <property type="match status" value="1"/>
</dbReference>
<dbReference type="Gene3D" id="3.40.50.1820">
    <property type="entry name" value="alpha/beta hydrolase"/>
    <property type="match status" value="1"/>
</dbReference>
<keyword evidence="1 3" id="KW-0378">Hydrolase</keyword>
<gene>
    <name evidence="3" type="ORF">HGI30_16925</name>
</gene>
<dbReference type="SUPFAM" id="SSF53474">
    <property type="entry name" value="alpha/beta-Hydrolases"/>
    <property type="match status" value="1"/>
</dbReference>
<evidence type="ECO:0000313" key="4">
    <source>
        <dbReference type="Proteomes" id="UP000502136"/>
    </source>
</evidence>